<reference evidence="2" key="1">
    <citation type="submission" date="2022-11" db="EMBL/GenBank/DDBJ databases">
        <authorList>
            <person name="Petersen C."/>
        </authorList>
    </citation>
    <scope>NUCLEOTIDE SEQUENCE</scope>
    <source>
        <strain evidence="2">IBT 30761</strain>
    </source>
</reference>
<dbReference type="RefSeq" id="XP_056478952.1">
    <property type="nucleotide sequence ID" value="XM_056613911.1"/>
</dbReference>
<comment type="caution">
    <text evidence="2">The sequence shown here is derived from an EMBL/GenBank/DDBJ whole genome shotgun (WGS) entry which is preliminary data.</text>
</comment>
<keyword evidence="3" id="KW-1185">Reference proteome</keyword>
<reference evidence="2" key="2">
    <citation type="journal article" date="2023" name="IMA Fungus">
        <title>Comparative genomic study of the Penicillium genus elucidates a diverse pangenome and 15 lateral gene transfer events.</title>
        <authorList>
            <person name="Petersen C."/>
            <person name="Sorensen T."/>
            <person name="Nielsen M.R."/>
            <person name="Sondergaard T.E."/>
            <person name="Sorensen J.L."/>
            <person name="Fitzpatrick D.A."/>
            <person name="Frisvad J.C."/>
            <person name="Nielsen K.L."/>
        </authorList>
    </citation>
    <scope>NUCLEOTIDE SEQUENCE</scope>
    <source>
        <strain evidence="2">IBT 30761</strain>
    </source>
</reference>
<evidence type="ECO:0000256" key="1">
    <source>
        <dbReference type="SAM" id="MobiDB-lite"/>
    </source>
</evidence>
<dbReference type="Proteomes" id="UP001149074">
    <property type="component" value="Unassembled WGS sequence"/>
</dbReference>
<dbReference type="AlphaFoldDB" id="A0A9W9KMG8"/>
<proteinExistence type="predicted"/>
<evidence type="ECO:0000313" key="3">
    <source>
        <dbReference type="Proteomes" id="UP001149074"/>
    </source>
</evidence>
<name>A0A9W9KMG8_9EURO</name>
<protein>
    <submittedName>
        <fullName evidence="2">Uncharacterized protein</fullName>
    </submittedName>
</protein>
<gene>
    <name evidence="2" type="ORF">N7532_001417</name>
</gene>
<sequence length="138" mass="15628">MESTKLESFLHMSQQPDAEFPDLQYSFEGQDEFCWDESLDQYIDPEQLDTGAPAPGVESVPSVDGLPELTPAPTLAESEMHGISQLLIELQNRVCFLENTITQKQITIDILERYVERLQPYLLQLSNPVQEIQMKGVA</sequence>
<dbReference type="GeneID" id="81352890"/>
<dbReference type="EMBL" id="JAPQKI010000002">
    <property type="protein sequence ID" value="KAJ5110882.1"/>
    <property type="molecule type" value="Genomic_DNA"/>
</dbReference>
<organism evidence="2 3">
    <name type="scientific">Penicillium argentinense</name>
    <dbReference type="NCBI Taxonomy" id="1131581"/>
    <lineage>
        <taxon>Eukaryota</taxon>
        <taxon>Fungi</taxon>
        <taxon>Dikarya</taxon>
        <taxon>Ascomycota</taxon>
        <taxon>Pezizomycotina</taxon>
        <taxon>Eurotiomycetes</taxon>
        <taxon>Eurotiomycetidae</taxon>
        <taxon>Eurotiales</taxon>
        <taxon>Aspergillaceae</taxon>
        <taxon>Penicillium</taxon>
    </lineage>
</organism>
<accession>A0A9W9KMG8</accession>
<evidence type="ECO:0000313" key="2">
    <source>
        <dbReference type="EMBL" id="KAJ5110882.1"/>
    </source>
</evidence>
<dbReference type="OrthoDB" id="4253505at2759"/>
<feature type="region of interest" description="Disordered" evidence="1">
    <location>
        <begin position="46"/>
        <end position="75"/>
    </location>
</feature>